<dbReference type="Pfam" id="PF25298">
    <property type="entry name" value="Baculo_FP_2nd"/>
    <property type="match status" value="1"/>
</dbReference>
<evidence type="ECO:0000259" key="2">
    <source>
        <dbReference type="Pfam" id="PF25298"/>
    </source>
</evidence>
<keyword evidence="1" id="KW-0175">Coiled coil</keyword>
<accession>A0A2A4J8C8</accession>
<dbReference type="Gene3D" id="3.30.70.1820">
    <property type="entry name" value="L1 transposable element, RRM domain"/>
    <property type="match status" value="1"/>
</dbReference>
<dbReference type="STRING" id="7102.A0A2A4J8C8"/>
<organism evidence="3">
    <name type="scientific">Heliothis virescens</name>
    <name type="common">Tobacco budworm moth</name>
    <dbReference type="NCBI Taxonomy" id="7102"/>
    <lineage>
        <taxon>Eukaryota</taxon>
        <taxon>Metazoa</taxon>
        <taxon>Ecdysozoa</taxon>
        <taxon>Arthropoda</taxon>
        <taxon>Hexapoda</taxon>
        <taxon>Insecta</taxon>
        <taxon>Pterygota</taxon>
        <taxon>Neoptera</taxon>
        <taxon>Endopterygota</taxon>
        <taxon>Lepidoptera</taxon>
        <taxon>Glossata</taxon>
        <taxon>Ditrysia</taxon>
        <taxon>Noctuoidea</taxon>
        <taxon>Noctuidae</taxon>
        <taxon>Heliothinae</taxon>
        <taxon>Heliothis</taxon>
    </lineage>
</organism>
<feature type="domain" description="FP protein C-terminal" evidence="2">
    <location>
        <begin position="162"/>
        <end position="212"/>
    </location>
</feature>
<reference evidence="3" key="1">
    <citation type="submission" date="2017-09" db="EMBL/GenBank/DDBJ databases">
        <title>Contemporary evolution of a Lepidopteran species, Heliothis virescens, in response to modern agricultural practices.</title>
        <authorList>
            <person name="Fritz M.L."/>
            <person name="Deyonke A.M."/>
            <person name="Papanicolaou A."/>
            <person name="Micinski S."/>
            <person name="Westbrook J."/>
            <person name="Gould F."/>
        </authorList>
    </citation>
    <scope>NUCLEOTIDE SEQUENCE [LARGE SCALE GENOMIC DNA]</scope>
    <source>
        <strain evidence="3">HvINT-</strain>
        <tissue evidence="3">Whole body</tissue>
    </source>
</reference>
<evidence type="ECO:0000313" key="3">
    <source>
        <dbReference type="EMBL" id="PCG68221.1"/>
    </source>
</evidence>
<dbReference type="AlphaFoldDB" id="A0A2A4J8C8"/>
<dbReference type="InterPro" id="IPR057251">
    <property type="entry name" value="FP_C"/>
</dbReference>
<evidence type="ECO:0000256" key="1">
    <source>
        <dbReference type="SAM" id="Coils"/>
    </source>
</evidence>
<dbReference type="EMBL" id="NWSH01002476">
    <property type="protein sequence ID" value="PCG68221.1"/>
    <property type="molecule type" value="Genomic_DNA"/>
</dbReference>
<protein>
    <recommendedName>
        <fullName evidence="2">FP protein C-terminal domain-containing protein</fullName>
    </recommendedName>
</protein>
<gene>
    <name evidence="3" type="ORF">B5V51_5474</name>
</gene>
<comment type="caution">
    <text evidence="3">The sequence shown here is derived from an EMBL/GenBank/DDBJ whole genome shotgun (WGS) entry which is preliminary data.</text>
</comment>
<sequence>MDASMKFMNNQYEDLLKEHATSMEAVRELQKENFMIKSTMSSLKIRLEQLEQQTRSNNVEIQCLPEKKQENLFNIVSDLSKTVGCSLENRDILHCTRIAKLNPEKNRPRSIIVQLASPRIRDQFLASVINFNKANRENKLNTTHLGFTGPKTAIYVMEHLSPTYKSLHAAARLKAKELGYKFVWVRGGKIFLRKAEETEHIMVKNMDILNKLS</sequence>
<name>A0A2A4J8C8_HELVI</name>
<feature type="coiled-coil region" evidence="1">
    <location>
        <begin position="12"/>
        <end position="60"/>
    </location>
</feature>
<proteinExistence type="predicted"/>